<keyword evidence="2" id="KW-0282">Flagellum</keyword>
<dbReference type="Proteomes" id="UP000432715">
    <property type="component" value="Unassembled WGS sequence"/>
</dbReference>
<sequence>MISMKIDGTNVIDNAQKLPDKTPKDPKELMEVCKQFESIFINMMLKQMRSSVASGGLIEKSHSREIYESMYDEALSQEIANGKGIGLAKNLYKQLTAYQKGVYKDQD</sequence>
<feature type="domain" description="Flagellar protein FlgJ N-terminal" evidence="1">
    <location>
        <begin position="46"/>
        <end position="94"/>
    </location>
</feature>
<accession>A0A6I0FLX8</accession>
<keyword evidence="2" id="KW-0969">Cilium</keyword>
<gene>
    <name evidence="2" type="ORF">F8154_00620</name>
</gene>
<dbReference type="InterPro" id="IPR019301">
    <property type="entry name" value="Flagellar_prot_FlgJ_N"/>
</dbReference>
<reference evidence="2 3" key="1">
    <citation type="submission" date="2019-10" db="EMBL/GenBank/DDBJ databases">
        <title>Alkaliphilus serpentinus sp. nov. and Alkaliphilus pronyensis sp. nov., two novel anaerobic alkaliphilic species isolated from the serpentinized-hosted hydrothermal field of the Prony Bay (New Caledonia).</title>
        <authorList>
            <person name="Postec A."/>
        </authorList>
    </citation>
    <scope>NUCLEOTIDE SEQUENCE [LARGE SCALE GENOMIC DNA]</scope>
    <source>
        <strain evidence="2 3">LacV</strain>
    </source>
</reference>
<dbReference type="OrthoDB" id="9796740at2"/>
<evidence type="ECO:0000313" key="3">
    <source>
        <dbReference type="Proteomes" id="UP000432715"/>
    </source>
</evidence>
<name>A0A6I0FLX8_9FIRM</name>
<comment type="caution">
    <text evidence="2">The sequence shown here is derived from an EMBL/GenBank/DDBJ whole genome shotgun (WGS) entry which is preliminary data.</text>
</comment>
<protein>
    <submittedName>
        <fullName evidence="2">Flagellar biosynthesis protein FlgJ</fullName>
    </submittedName>
</protein>
<dbReference type="AlphaFoldDB" id="A0A6I0FLX8"/>
<keyword evidence="2" id="KW-0966">Cell projection</keyword>
<proteinExistence type="predicted"/>
<evidence type="ECO:0000313" key="2">
    <source>
        <dbReference type="EMBL" id="KAB3539689.1"/>
    </source>
</evidence>
<keyword evidence="3" id="KW-1185">Reference proteome</keyword>
<dbReference type="Pfam" id="PF10135">
    <property type="entry name" value="Rod-binding"/>
    <property type="match status" value="1"/>
</dbReference>
<dbReference type="EMBL" id="WBZC01000002">
    <property type="protein sequence ID" value="KAB3539689.1"/>
    <property type="molecule type" value="Genomic_DNA"/>
</dbReference>
<organism evidence="2 3">
    <name type="scientific">Alkaliphilus pronyensis</name>
    <dbReference type="NCBI Taxonomy" id="1482732"/>
    <lineage>
        <taxon>Bacteria</taxon>
        <taxon>Bacillati</taxon>
        <taxon>Bacillota</taxon>
        <taxon>Clostridia</taxon>
        <taxon>Peptostreptococcales</taxon>
        <taxon>Natronincolaceae</taxon>
        <taxon>Alkaliphilus</taxon>
    </lineage>
</organism>
<evidence type="ECO:0000259" key="1">
    <source>
        <dbReference type="Pfam" id="PF10135"/>
    </source>
</evidence>
<dbReference type="PRINTS" id="PR01002">
    <property type="entry name" value="FLGFLGJ"/>
</dbReference>